<evidence type="ECO:0000256" key="1">
    <source>
        <dbReference type="ARBA" id="ARBA00022737"/>
    </source>
</evidence>
<dbReference type="SUPFAM" id="SSF141571">
    <property type="entry name" value="Pentapeptide repeat-like"/>
    <property type="match status" value="1"/>
</dbReference>
<sequence length="376" mass="41693">MRADVLAARWNTPDGQRRRAQLIDSGLRGAWRELLAGFPGTELLGDNLGDLRGIDLTQEELPGADLVRARLDGAQLDDCGLQDARLELATLSGASLRQARMERANLTACVALDACWDDAFLEGAVLTASNLTRASFRRAHLRDARFDRASLFKADLRNADLRDTGLFLCDLEDALLTCATFDPPRAYPYRHRSFVREARRAGYPSFVDPIMMLLGFGGLLALTNRNDLKHIEAGVEASSDLDSELVALLKERNWRTVMVVAAAVVLGGANARTLSALWEVVDQGNWAHPQLTVALLLRDADFENQARARTKSGSSGRSDTRACLEWALHLRTTATRLEKPDQRGKAIHAHRWLVALREQVDARIQAQWHYTPPAPE</sequence>
<accession>A0ABX7P495</accession>
<organism evidence="2 3">
    <name type="scientific">Pyxidicoccus parkwayensis</name>
    <dbReference type="NCBI Taxonomy" id="2813578"/>
    <lineage>
        <taxon>Bacteria</taxon>
        <taxon>Pseudomonadati</taxon>
        <taxon>Myxococcota</taxon>
        <taxon>Myxococcia</taxon>
        <taxon>Myxococcales</taxon>
        <taxon>Cystobacterineae</taxon>
        <taxon>Myxococcaceae</taxon>
        <taxon>Pyxidicoccus</taxon>
    </lineage>
</organism>
<keyword evidence="1" id="KW-0677">Repeat</keyword>
<keyword evidence="3" id="KW-1185">Reference proteome</keyword>
<gene>
    <name evidence="2" type="ORF">JY651_10440</name>
</gene>
<reference evidence="2 3" key="1">
    <citation type="submission" date="2021-02" db="EMBL/GenBank/DDBJ databases">
        <title>De Novo genome assembly of isolated myxobacteria.</title>
        <authorList>
            <person name="Stevens D.C."/>
        </authorList>
    </citation>
    <scope>NUCLEOTIDE SEQUENCE [LARGE SCALE GENOMIC DNA]</scope>
    <source>
        <strain evidence="3">SCPEA02</strain>
    </source>
</reference>
<dbReference type="Gene3D" id="2.160.20.80">
    <property type="entry name" value="E3 ubiquitin-protein ligase SopA"/>
    <property type="match status" value="1"/>
</dbReference>
<dbReference type="Proteomes" id="UP000662747">
    <property type="component" value="Chromosome"/>
</dbReference>
<protein>
    <submittedName>
        <fullName evidence="2">Pentapeptide repeat-containing protein</fullName>
    </submittedName>
</protein>
<dbReference type="EMBL" id="CP071090">
    <property type="protein sequence ID" value="QSQ25312.1"/>
    <property type="molecule type" value="Genomic_DNA"/>
</dbReference>
<dbReference type="PANTHER" id="PTHR47485">
    <property type="entry name" value="THYLAKOID LUMENAL 17.4 KDA PROTEIN, CHLOROPLASTIC"/>
    <property type="match status" value="1"/>
</dbReference>
<dbReference type="Pfam" id="PF00805">
    <property type="entry name" value="Pentapeptide"/>
    <property type="match status" value="2"/>
</dbReference>
<evidence type="ECO:0000313" key="3">
    <source>
        <dbReference type="Proteomes" id="UP000662747"/>
    </source>
</evidence>
<proteinExistence type="predicted"/>
<name>A0ABX7P495_9BACT</name>
<evidence type="ECO:0000313" key="2">
    <source>
        <dbReference type="EMBL" id="QSQ25312.1"/>
    </source>
</evidence>
<dbReference type="InterPro" id="IPR001646">
    <property type="entry name" value="5peptide_repeat"/>
</dbReference>
<dbReference type="RefSeq" id="WP_206726867.1">
    <property type="nucleotide sequence ID" value="NZ_CP071090.1"/>
</dbReference>
<dbReference type="PANTHER" id="PTHR47485:SF1">
    <property type="entry name" value="THYLAKOID LUMENAL 17.4 KDA PROTEIN, CHLOROPLASTIC"/>
    <property type="match status" value="1"/>
</dbReference>